<proteinExistence type="predicted"/>
<dbReference type="Gene3D" id="2.60.120.10">
    <property type="entry name" value="Jelly Rolls"/>
    <property type="match status" value="1"/>
</dbReference>
<feature type="domain" description="Cupin type-2" evidence="1">
    <location>
        <begin position="88"/>
        <end position="136"/>
    </location>
</feature>
<dbReference type="InterPro" id="IPR011051">
    <property type="entry name" value="RmlC_Cupin_sf"/>
</dbReference>
<reference evidence="2" key="1">
    <citation type="submission" date="2021-01" db="EMBL/GenBank/DDBJ databases">
        <authorList>
            <person name="Corre E."/>
            <person name="Pelletier E."/>
            <person name="Niang G."/>
            <person name="Scheremetjew M."/>
            <person name="Finn R."/>
            <person name="Kale V."/>
            <person name="Holt S."/>
            <person name="Cochrane G."/>
            <person name="Meng A."/>
            <person name="Brown T."/>
            <person name="Cohen L."/>
        </authorList>
    </citation>
    <scope>NUCLEOTIDE SEQUENCE</scope>
    <source>
        <strain evidence="2">SoJaBio B1-5/56/2</strain>
    </source>
</reference>
<protein>
    <recommendedName>
        <fullName evidence="1">Cupin type-2 domain-containing protein</fullName>
    </recommendedName>
</protein>
<name>A0A7S4P5X3_9EUKA</name>
<organism evidence="2">
    <name type="scientific">Paramoeba aestuarina</name>
    <dbReference type="NCBI Taxonomy" id="180227"/>
    <lineage>
        <taxon>Eukaryota</taxon>
        <taxon>Amoebozoa</taxon>
        <taxon>Discosea</taxon>
        <taxon>Flabellinia</taxon>
        <taxon>Dactylopodida</taxon>
        <taxon>Paramoebidae</taxon>
        <taxon>Paramoeba</taxon>
    </lineage>
</organism>
<dbReference type="AlphaFoldDB" id="A0A7S4P5X3"/>
<sequence>MKEIDQLERETLYFETDGFFPNNSRFPVIKYRGVLFEMEGKVLEKEKVAGGEEVVSEDQKKELMRFCESFLVKNGWIFPWEGIVYTYHHYHSNAWEGLCCVQGTATVQLGGEKGVIVDVECGDVLLIPPGVAHKGITQTPGFSVLGTYPEEAPEADLLTKPPTPQQREFMETILLPSQHPISGRSASWEFLKETR</sequence>
<dbReference type="InterPro" id="IPR014710">
    <property type="entry name" value="RmlC-like_jellyroll"/>
</dbReference>
<dbReference type="PANTHER" id="PTHR36448:SF2">
    <property type="entry name" value="CUPIN TYPE-1 DOMAIN-CONTAINING PROTEIN"/>
    <property type="match status" value="1"/>
</dbReference>
<dbReference type="InterPro" id="IPR013096">
    <property type="entry name" value="Cupin_2"/>
</dbReference>
<evidence type="ECO:0000313" key="2">
    <source>
        <dbReference type="EMBL" id="CAE2324731.1"/>
    </source>
</evidence>
<gene>
    <name evidence="2" type="ORF">NAES01612_LOCUS19498</name>
</gene>
<dbReference type="InterPro" id="IPR047121">
    <property type="entry name" value="YjiB-like"/>
</dbReference>
<evidence type="ECO:0000259" key="1">
    <source>
        <dbReference type="Pfam" id="PF07883"/>
    </source>
</evidence>
<accession>A0A7S4P5X3</accession>
<dbReference type="SUPFAM" id="SSF51182">
    <property type="entry name" value="RmlC-like cupins"/>
    <property type="match status" value="1"/>
</dbReference>
<dbReference type="EMBL" id="HBKR01029782">
    <property type="protein sequence ID" value="CAE2324731.1"/>
    <property type="molecule type" value="Transcribed_RNA"/>
</dbReference>
<dbReference type="Pfam" id="PF07883">
    <property type="entry name" value="Cupin_2"/>
    <property type="match status" value="1"/>
</dbReference>
<dbReference type="PANTHER" id="PTHR36448">
    <property type="entry name" value="BLR7373 PROTEIN"/>
    <property type="match status" value="1"/>
</dbReference>
<dbReference type="CDD" id="cd02219">
    <property type="entry name" value="cupin_YjlB-like"/>
    <property type="match status" value="1"/>
</dbReference>